<gene>
    <name evidence="12" type="ORF">DEA37_0013442</name>
</gene>
<keyword evidence="4" id="KW-0158">Chromosome</keyword>
<comment type="caution">
    <text evidence="12">The sequence shown here is derived from an EMBL/GenBank/DDBJ whole genome shotgun (WGS) entry which is preliminary data.</text>
</comment>
<dbReference type="PANTHER" id="PTHR18937">
    <property type="entry name" value="STRUCTURAL MAINTENANCE OF CHROMOSOMES SMC FAMILY MEMBER"/>
    <property type="match status" value="1"/>
</dbReference>
<feature type="domain" description="RecF/RecN/SMC N-terminal" evidence="11">
    <location>
        <begin position="8"/>
        <end position="132"/>
    </location>
</feature>
<evidence type="ECO:0000256" key="5">
    <source>
        <dbReference type="ARBA" id="ARBA00022618"/>
    </source>
</evidence>
<evidence type="ECO:0000256" key="7">
    <source>
        <dbReference type="ARBA" id="ARBA00023054"/>
    </source>
</evidence>
<proteinExistence type="inferred from homology"/>
<dbReference type="GO" id="GO:0003677">
    <property type="term" value="F:DNA binding"/>
    <property type="evidence" value="ECO:0007669"/>
    <property type="project" value="TreeGrafter"/>
</dbReference>
<dbReference type="GO" id="GO:0008278">
    <property type="term" value="C:cohesin complex"/>
    <property type="evidence" value="ECO:0007669"/>
    <property type="project" value="InterPro"/>
</dbReference>
<dbReference type="Gene3D" id="3.40.50.300">
    <property type="entry name" value="P-loop containing nucleotide triphosphate hydrolases"/>
    <property type="match status" value="1"/>
</dbReference>
<evidence type="ECO:0000256" key="8">
    <source>
        <dbReference type="ARBA" id="ARBA00023242"/>
    </source>
</evidence>
<dbReference type="InterPro" id="IPR003395">
    <property type="entry name" value="RecF/RecN/SMC_N"/>
</dbReference>
<dbReference type="AlphaFoldDB" id="A0A5J4N436"/>
<feature type="coiled-coil region" evidence="10">
    <location>
        <begin position="149"/>
        <end position="185"/>
    </location>
</feature>
<evidence type="ECO:0000256" key="6">
    <source>
        <dbReference type="ARBA" id="ARBA00022776"/>
    </source>
</evidence>
<evidence type="ECO:0000256" key="2">
    <source>
        <dbReference type="ARBA" id="ARBA00004286"/>
    </source>
</evidence>
<keyword evidence="7 10" id="KW-0175">Coiled coil</keyword>
<keyword evidence="13" id="KW-1185">Reference proteome</keyword>
<evidence type="ECO:0000256" key="4">
    <source>
        <dbReference type="ARBA" id="ARBA00022454"/>
    </source>
</evidence>
<dbReference type="PANTHER" id="PTHR18937:SF12">
    <property type="entry name" value="STRUCTURAL MAINTENANCE OF CHROMOSOMES PROTEIN"/>
    <property type="match status" value="1"/>
</dbReference>
<dbReference type="Pfam" id="PF02463">
    <property type="entry name" value="SMC_N"/>
    <property type="match status" value="1"/>
</dbReference>
<comment type="subcellular location">
    <subcellularLocation>
        <location evidence="2">Chromosome</location>
    </subcellularLocation>
    <subcellularLocation>
        <location evidence="1">Nucleus</location>
    </subcellularLocation>
</comment>
<evidence type="ECO:0000256" key="10">
    <source>
        <dbReference type="SAM" id="Coils"/>
    </source>
</evidence>
<dbReference type="Proteomes" id="UP000324629">
    <property type="component" value="Unassembled WGS sequence"/>
</dbReference>
<organism evidence="12 13">
    <name type="scientific">Paragonimus westermani</name>
    <dbReference type="NCBI Taxonomy" id="34504"/>
    <lineage>
        <taxon>Eukaryota</taxon>
        <taxon>Metazoa</taxon>
        <taxon>Spiralia</taxon>
        <taxon>Lophotrochozoa</taxon>
        <taxon>Platyhelminthes</taxon>
        <taxon>Trematoda</taxon>
        <taxon>Digenea</taxon>
        <taxon>Plagiorchiida</taxon>
        <taxon>Troglotremata</taxon>
        <taxon>Troglotrematidae</taxon>
        <taxon>Paragonimus</taxon>
    </lineage>
</organism>
<dbReference type="CDD" id="cd03275">
    <property type="entry name" value="ABC_SMC1_euk"/>
    <property type="match status" value="1"/>
</dbReference>
<dbReference type="GO" id="GO:0051301">
    <property type="term" value="P:cell division"/>
    <property type="evidence" value="ECO:0007669"/>
    <property type="project" value="UniProtKB-KW"/>
</dbReference>
<evidence type="ECO:0000256" key="1">
    <source>
        <dbReference type="ARBA" id="ARBA00004123"/>
    </source>
</evidence>
<comment type="similarity">
    <text evidence="3">Belongs to the SMC family. SMC1 subfamily.</text>
</comment>
<evidence type="ECO:0000313" key="12">
    <source>
        <dbReference type="EMBL" id="KAA3670255.1"/>
    </source>
</evidence>
<dbReference type="EMBL" id="QNGE01012127">
    <property type="protein sequence ID" value="KAA3670255.1"/>
    <property type="molecule type" value="Genomic_DNA"/>
</dbReference>
<dbReference type="SUPFAM" id="SSF52540">
    <property type="entry name" value="P-loop containing nucleoside triphosphate hydrolases"/>
    <property type="match status" value="1"/>
</dbReference>
<evidence type="ECO:0000259" key="11">
    <source>
        <dbReference type="Pfam" id="PF02463"/>
    </source>
</evidence>
<dbReference type="GO" id="GO:0005634">
    <property type="term" value="C:nucleus"/>
    <property type="evidence" value="ECO:0007669"/>
    <property type="project" value="UniProtKB-SubCell"/>
</dbReference>
<dbReference type="GO" id="GO:0016887">
    <property type="term" value="F:ATP hydrolysis activity"/>
    <property type="evidence" value="ECO:0007669"/>
    <property type="project" value="InterPro"/>
</dbReference>
<sequence length="226" mass="25705">MAEACGRLKYIELENYKSYKGRQVIGPFSTFTAIIGPNGSGKSNLMDAISFVLGENTRHLRVRRLNDLIHGSVVGKPVSKSASVTAVYEMPDGEEIRYSRVIHGNTSEYRINGASVRVDEYAAALEKIHIFMKVKNFLVFQGAVESIAMKNARERCQMFEEISKSAELKEEYDIAKMEMHKLEENTTFNLNKKKGIVAERKEAKIEIDEAEKYRKLQQDLVGRIYI</sequence>
<keyword evidence="5" id="KW-0132">Cell division</keyword>
<dbReference type="FunFam" id="3.40.50.300:FF:000564">
    <property type="entry name" value="Structural maintenance of chromosomes 1A"/>
    <property type="match status" value="1"/>
</dbReference>
<dbReference type="InterPro" id="IPR027417">
    <property type="entry name" value="P-loop_NTPase"/>
</dbReference>
<evidence type="ECO:0000313" key="13">
    <source>
        <dbReference type="Proteomes" id="UP000324629"/>
    </source>
</evidence>
<dbReference type="GO" id="GO:0005524">
    <property type="term" value="F:ATP binding"/>
    <property type="evidence" value="ECO:0007669"/>
    <property type="project" value="InterPro"/>
</dbReference>
<dbReference type="GO" id="GO:0007062">
    <property type="term" value="P:sister chromatid cohesion"/>
    <property type="evidence" value="ECO:0007669"/>
    <property type="project" value="InterPro"/>
</dbReference>
<evidence type="ECO:0000256" key="9">
    <source>
        <dbReference type="ARBA" id="ARBA00023306"/>
    </source>
</evidence>
<accession>A0A5J4N436</accession>
<reference evidence="12 13" key="1">
    <citation type="journal article" date="2019" name="Gigascience">
        <title>Whole-genome sequence of the oriental lung fluke Paragonimus westermani.</title>
        <authorList>
            <person name="Oey H."/>
            <person name="Zakrzewski M."/>
            <person name="Narain K."/>
            <person name="Devi K.R."/>
            <person name="Agatsuma T."/>
            <person name="Nawaratna S."/>
            <person name="Gobert G.N."/>
            <person name="Jones M.K."/>
            <person name="Ragan M.A."/>
            <person name="McManus D.P."/>
            <person name="Krause L."/>
        </authorList>
    </citation>
    <scope>NUCLEOTIDE SEQUENCE [LARGE SCALE GENOMIC DNA]</scope>
    <source>
        <strain evidence="12 13">IND2009</strain>
    </source>
</reference>
<evidence type="ECO:0000256" key="3">
    <source>
        <dbReference type="ARBA" id="ARBA00005597"/>
    </source>
</evidence>
<keyword evidence="9" id="KW-0131">Cell cycle</keyword>
<protein>
    <submittedName>
        <fullName evidence="12">Structural maintenance of chromosome 1</fullName>
    </submittedName>
</protein>
<keyword evidence="6" id="KW-0498">Mitosis</keyword>
<dbReference type="InterPro" id="IPR028468">
    <property type="entry name" value="Smc1_ABC"/>
</dbReference>
<name>A0A5J4N436_9TREM</name>
<keyword evidence="8" id="KW-0539">Nucleus</keyword>